<dbReference type="WBParaSite" id="ECPE_0000623201-mRNA-1">
    <property type="protein sequence ID" value="ECPE_0000623201-mRNA-1"/>
    <property type="gene ID" value="ECPE_0000623201"/>
</dbReference>
<dbReference type="PANTHER" id="PTHR37984:SF5">
    <property type="entry name" value="PROTEIN NYNRIN-LIKE"/>
    <property type="match status" value="1"/>
</dbReference>
<dbReference type="GO" id="GO:0003676">
    <property type="term" value="F:nucleic acid binding"/>
    <property type="evidence" value="ECO:0007669"/>
    <property type="project" value="InterPro"/>
</dbReference>
<dbReference type="InterPro" id="IPR001584">
    <property type="entry name" value="Integrase_cat-core"/>
</dbReference>
<keyword evidence="4" id="KW-1185">Reference proteome</keyword>
<dbReference type="PROSITE" id="PS50994">
    <property type="entry name" value="INTEGRASE"/>
    <property type="match status" value="1"/>
</dbReference>
<dbReference type="OrthoDB" id="6625515at2759"/>
<sequence length="193" mass="21801">MTDNGSNFTGNKVTDWLNSMSYHHVLTPPRHPQSSGAAENFVRTLDSAITSAISNTDELDRSVDNVLMPYRNAVHSTTGHSPKIYSGVEYLEQIFHTWSLQKSCIIVITIYDPPGALYWTIWDKDCLKLDLDDDTVHRRHLDQVICNLPNPSITCEPTNAESIFNEINSNTNVESSTEVPRRSEPVLNKARRD</sequence>
<name>A0A183AGY4_9TREM</name>
<dbReference type="AlphaFoldDB" id="A0A183AGY4"/>
<evidence type="ECO:0000313" key="5">
    <source>
        <dbReference type="WBParaSite" id="ECPE_0000623201-mRNA-1"/>
    </source>
</evidence>
<organism evidence="5">
    <name type="scientific">Echinostoma caproni</name>
    <dbReference type="NCBI Taxonomy" id="27848"/>
    <lineage>
        <taxon>Eukaryota</taxon>
        <taxon>Metazoa</taxon>
        <taxon>Spiralia</taxon>
        <taxon>Lophotrochozoa</taxon>
        <taxon>Platyhelminthes</taxon>
        <taxon>Trematoda</taxon>
        <taxon>Digenea</taxon>
        <taxon>Plagiorchiida</taxon>
        <taxon>Echinostomata</taxon>
        <taxon>Echinostomatoidea</taxon>
        <taxon>Echinostomatidae</taxon>
        <taxon>Echinostoma</taxon>
    </lineage>
</organism>
<dbReference type="EMBL" id="UZAN01043183">
    <property type="protein sequence ID" value="VDP77713.1"/>
    <property type="molecule type" value="Genomic_DNA"/>
</dbReference>
<feature type="domain" description="Integrase catalytic" evidence="2">
    <location>
        <begin position="1"/>
        <end position="90"/>
    </location>
</feature>
<dbReference type="SUPFAM" id="SSF53098">
    <property type="entry name" value="Ribonuclease H-like"/>
    <property type="match status" value="1"/>
</dbReference>
<accession>A0A183AGY4</accession>
<reference evidence="5" key="1">
    <citation type="submission" date="2016-06" db="UniProtKB">
        <authorList>
            <consortium name="WormBaseParasite"/>
        </authorList>
    </citation>
    <scope>IDENTIFICATION</scope>
</reference>
<dbReference type="InterPro" id="IPR050951">
    <property type="entry name" value="Retrovirus_Pol_polyprotein"/>
</dbReference>
<evidence type="ECO:0000313" key="4">
    <source>
        <dbReference type="Proteomes" id="UP000272942"/>
    </source>
</evidence>
<protein>
    <submittedName>
        <fullName evidence="5">Integrase catalytic domain-containing protein</fullName>
    </submittedName>
</protein>
<evidence type="ECO:0000313" key="3">
    <source>
        <dbReference type="EMBL" id="VDP77713.1"/>
    </source>
</evidence>
<reference evidence="3 4" key="2">
    <citation type="submission" date="2018-11" db="EMBL/GenBank/DDBJ databases">
        <authorList>
            <consortium name="Pathogen Informatics"/>
        </authorList>
    </citation>
    <scope>NUCLEOTIDE SEQUENCE [LARGE SCALE GENOMIC DNA]</scope>
    <source>
        <strain evidence="3 4">Egypt</strain>
    </source>
</reference>
<dbReference type="Proteomes" id="UP000272942">
    <property type="component" value="Unassembled WGS sequence"/>
</dbReference>
<dbReference type="GO" id="GO:0015074">
    <property type="term" value="P:DNA integration"/>
    <property type="evidence" value="ECO:0007669"/>
    <property type="project" value="InterPro"/>
</dbReference>
<gene>
    <name evidence="3" type="ORF">ECPE_LOCUS6219</name>
</gene>
<dbReference type="Gene3D" id="3.30.420.10">
    <property type="entry name" value="Ribonuclease H-like superfamily/Ribonuclease H"/>
    <property type="match status" value="1"/>
</dbReference>
<dbReference type="InterPro" id="IPR012337">
    <property type="entry name" value="RNaseH-like_sf"/>
</dbReference>
<dbReference type="PANTHER" id="PTHR37984">
    <property type="entry name" value="PROTEIN CBG26694"/>
    <property type="match status" value="1"/>
</dbReference>
<proteinExistence type="predicted"/>
<evidence type="ECO:0000259" key="2">
    <source>
        <dbReference type="PROSITE" id="PS50994"/>
    </source>
</evidence>
<feature type="region of interest" description="Disordered" evidence="1">
    <location>
        <begin position="174"/>
        <end position="193"/>
    </location>
</feature>
<evidence type="ECO:0000256" key="1">
    <source>
        <dbReference type="SAM" id="MobiDB-lite"/>
    </source>
</evidence>
<dbReference type="InterPro" id="IPR036397">
    <property type="entry name" value="RNaseH_sf"/>
</dbReference>